<dbReference type="InterPro" id="IPR007306">
    <property type="entry name" value="Rit1"/>
</dbReference>
<dbReference type="PANTHER" id="PTHR31811">
    <property type="entry name" value="TRNA A64-2'-O-RIBOSYLPHOSPHATE TRANSFERASE"/>
    <property type="match status" value="1"/>
</dbReference>
<organism evidence="3 4">
    <name type="scientific">Daedalea quercina L-15889</name>
    <dbReference type="NCBI Taxonomy" id="1314783"/>
    <lineage>
        <taxon>Eukaryota</taxon>
        <taxon>Fungi</taxon>
        <taxon>Dikarya</taxon>
        <taxon>Basidiomycota</taxon>
        <taxon>Agaricomycotina</taxon>
        <taxon>Agaricomycetes</taxon>
        <taxon>Polyporales</taxon>
        <taxon>Fomitopsis</taxon>
    </lineage>
</organism>
<protein>
    <submittedName>
        <fullName evidence="3">Initiator tRNA phosphoribosyl transferase</fullName>
    </submittedName>
</protein>
<proteinExistence type="predicted"/>
<keyword evidence="4" id="KW-1185">Reference proteome</keyword>
<dbReference type="PIRSF" id="PIRSF007747">
    <property type="entry name" value="Ribosyl_Ptfrase"/>
    <property type="match status" value="1"/>
</dbReference>
<dbReference type="GO" id="GO:0043399">
    <property type="term" value="F:tRNA adenosine(64)-2'-O-ribosylphosphate transferase activity"/>
    <property type="evidence" value="ECO:0007669"/>
    <property type="project" value="InterPro"/>
</dbReference>
<dbReference type="InterPro" id="IPR033449">
    <property type="entry name" value="Rit1_N"/>
</dbReference>
<evidence type="ECO:0000313" key="4">
    <source>
        <dbReference type="Proteomes" id="UP000076727"/>
    </source>
</evidence>
<evidence type="ECO:0000259" key="2">
    <source>
        <dbReference type="Pfam" id="PF17184"/>
    </source>
</evidence>
<evidence type="ECO:0000259" key="1">
    <source>
        <dbReference type="Pfam" id="PF04179"/>
    </source>
</evidence>
<dbReference type="Proteomes" id="UP000076727">
    <property type="component" value="Unassembled WGS sequence"/>
</dbReference>
<dbReference type="STRING" id="1314783.A0A165QLH6"/>
<feature type="domain" description="Rit1 DUSP-like" evidence="1">
    <location>
        <begin position="370"/>
        <end position="483"/>
    </location>
</feature>
<feature type="domain" description="Rit1 N-terminal" evidence="2">
    <location>
        <begin position="32"/>
        <end position="296"/>
    </location>
</feature>
<dbReference type="GO" id="GO:0005737">
    <property type="term" value="C:cytoplasm"/>
    <property type="evidence" value="ECO:0007669"/>
    <property type="project" value="TreeGrafter"/>
</dbReference>
<dbReference type="EMBL" id="KV429056">
    <property type="protein sequence ID" value="KZT69627.1"/>
    <property type="molecule type" value="Genomic_DNA"/>
</dbReference>
<accession>A0A165QLH6</accession>
<dbReference type="Pfam" id="PF04179">
    <property type="entry name" value="Init_tRNA_PT"/>
    <property type="match status" value="1"/>
</dbReference>
<dbReference type="InterPro" id="IPR033421">
    <property type="entry name" value="Rit1_DUSP-like"/>
</dbReference>
<dbReference type="PANTHER" id="PTHR31811:SF0">
    <property type="entry name" value="TRNA A64-2'-O-RIBOSYLPHOSPHATE TRANSFERASE"/>
    <property type="match status" value="1"/>
</dbReference>
<sequence length="497" mass="55755">MSNDPREFSSTENNPKDVFGLHEEQIQALNHLRKESLDIYNRLHSIAEDIGFVKTVRSTYPHLPILPNQRCGLWYVDPNMARQEPAYFKSTDGHFGNWSFNLRRPNLHLLSMIALEGGMVLVDSTRSGKRIPDALSKTVPIWCTVINRAVQRKYPDRHKAGWDLDLYCPSGAVSAQEKAQIERLLDGWVDSLVKSSYILSDLLLPLHPFWITHATTVFPRLDPGQYQTFYPVVCVSASKQVQEGQERRSNGFAYVQGSGDDHELWGMGLTPKLFWTHKDELLNADRSALPELIRSLLPPFRTVARQLSRHEWIVKPTPILQVGGRVLLSSTADLPSGLPRALPGSAAQLSYLIISATVVGTAGSTTEGDNVLRLQMAEGKKDQIIYLQSILPRSMTFLESRLSKGDSVCISCDCGKDASVGIGLAALQLFFDDRGIHTATHEEQEALKNTATKQSINTRLQWIISNRPQANPSRATLKRVNEYILTSPSFRRQRCVE</sequence>
<gene>
    <name evidence="3" type="ORF">DAEQUDRAFT_709757</name>
</gene>
<dbReference type="GO" id="GO:0019988">
    <property type="term" value="P:charged-tRNA amino acid modification"/>
    <property type="evidence" value="ECO:0007669"/>
    <property type="project" value="InterPro"/>
</dbReference>
<keyword evidence="3" id="KW-0808">Transferase</keyword>
<reference evidence="3 4" key="1">
    <citation type="journal article" date="2016" name="Mol. Biol. Evol.">
        <title>Comparative Genomics of Early-Diverging Mushroom-Forming Fungi Provides Insights into the Origins of Lignocellulose Decay Capabilities.</title>
        <authorList>
            <person name="Nagy L.G."/>
            <person name="Riley R."/>
            <person name="Tritt A."/>
            <person name="Adam C."/>
            <person name="Daum C."/>
            <person name="Floudas D."/>
            <person name="Sun H."/>
            <person name="Yadav J.S."/>
            <person name="Pangilinan J."/>
            <person name="Larsson K.H."/>
            <person name="Matsuura K."/>
            <person name="Barry K."/>
            <person name="Labutti K."/>
            <person name="Kuo R."/>
            <person name="Ohm R.A."/>
            <person name="Bhattacharya S.S."/>
            <person name="Shirouzu T."/>
            <person name="Yoshinaga Y."/>
            <person name="Martin F.M."/>
            <person name="Grigoriev I.V."/>
            <person name="Hibbett D.S."/>
        </authorList>
    </citation>
    <scope>NUCLEOTIDE SEQUENCE [LARGE SCALE GENOMIC DNA]</scope>
    <source>
        <strain evidence="3 4">L-15889</strain>
    </source>
</reference>
<name>A0A165QLH6_9APHY</name>
<dbReference type="OrthoDB" id="45256at2759"/>
<dbReference type="AlphaFoldDB" id="A0A165QLH6"/>
<dbReference type="Pfam" id="PF17184">
    <property type="entry name" value="Rit1_C"/>
    <property type="match status" value="1"/>
</dbReference>
<evidence type="ECO:0000313" key="3">
    <source>
        <dbReference type="EMBL" id="KZT69627.1"/>
    </source>
</evidence>